<name>A0A382V0N9_9ZZZZ</name>
<keyword evidence="1" id="KW-1133">Transmembrane helix</keyword>
<accession>A0A382V0N9</accession>
<gene>
    <name evidence="2" type="ORF">METZ01_LOCUS392897</name>
</gene>
<keyword evidence="1" id="KW-0812">Transmembrane</keyword>
<feature type="non-terminal residue" evidence="2">
    <location>
        <position position="1"/>
    </location>
</feature>
<feature type="transmembrane region" description="Helical" evidence="1">
    <location>
        <begin position="92"/>
        <end position="113"/>
    </location>
</feature>
<proteinExistence type="predicted"/>
<evidence type="ECO:0000256" key="1">
    <source>
        <dbReference type="SAM" id="Phobius"/>
    </source>
</evidence>
<dbReference type="EMBL" id="UINC01148257">
    <property type="protein sequence ID" value="SVD40043.1"/>
    <property type="molecule type" value="Genomic_DNA"/>
</dbReference>
<protein>
    <submittedName>
        <fullName evidence="2">Uncharacterized protein</fullName>
    </submittedName>
</protein>
<keyword evidence="1" id="KW-0472">Membrane</keyword>
<reference evidence="2" key="1">
    <citation type="submission" date="2018-05" db="EMBL/GenBank/DDBJ databases">
        <authorList>
            <person name="Lanie J.A."/>
            <person name="Ng W.-L."/>
            <person name="Kazmierczak K.M."/>
            <person name="Andrzejewski T.M."/>
            <person name="Davidsen T.M."/>
            <person name="Wayne K.J."/>
            <person name="Tettelin H."/>
            <person name="Glass J.I."/>
            <person name="Rusch D."/>
            <person name="Podicherti R."/>
            <person name="Tsui H.-C.T."/>
            <person name="Winkler M.E."/>
        </authorList>
    </citation>
    <scope>NUCLEOTIDE SEQUENCE</scope>
</reference>
<dbReference type="AlphaFoldDB" id="A0A382V0N9"/>
<organism evidence="2">
    <name type="scientific">marine metagenome</name>
    <dbReference type="NCBI Taxonomy" id="408172"/>
    <lineage>
        <taxon>unclassified sequences</taxon>
        <taxon>metagenomes</taxon>
        <taxon>ecological metagenomes</taxon>
    </lineage>
</organism>
<evidence type="ECO:0000313" key="2">
    <source>
        <dbReference type="EMBL" id="SVD40043.1"/>
    </source>
</evidence>
<sequence length="230" mass="25095">EGTFKFVPRALTADGQASMFDVLFTPSVDGITPIVLNLDLEYAGSFHNEVSDTLTLHAISLPLPKPEKYAAPSQSVIETIPVVPSSKVSLEFPMGLIGIPIALIALALAAFIYQRAQTRPFGYIDNEKAETLVDFGSIERSALRKLFFPSTVLGSETGIRELEGITFKFNGKLVEIRSLRVSPTVRVNNQPVVGEITLDNQSWIGTHGRLFNFLKSTPGEVLLEPGYGDD</sequence>